<evidence type="ECO:0000256" key="5">
    <source>
        <dbReference type="ARBA" id="ARBA00022516"/>
    </source>
</evidence>
<keyword evidence="11" id="KW-0443">Lipid metabolism</keyword>
<feature type="region of interest" description="Disordered" evidence="15">
    <location>
        <begin position="1"/>
        <end position="37"/>
    </location>
</feature>
<dbReference type="AlphaFoldDB" id="A0AAD2JJA6"/>
<comment type="caution">
    <text evidence="16">The sequence shown here is derived from an EMBL/GenBank/DDBJ whole genome shotgun (WGS) entry which is preliminary data.</text>
</comment>
<evidence type="ECO:0000256" key="8">
    <source>
        <dbReference type="ARBA" id="ARBA00022798"/>
    </source>
</evidence>
<evidence type="ECO:0000256" key="13">
    <source>
        <dbReference type="ARBA" id="ARBA00023315"/>
    </source>
</evidence>
<dbReference type="GO" id="GO:0005789">
    <property type="term" value="C:endoplasmic reticulum membrane"/>
    <property type="evidence" value="ECO:0007669"/>
    <property type="project" value="UniProtKB-SubCell"/>
</dbReference>
<keyword evidence="12 14" id="KW-0472">Membrane</keyword>
<evidence type="ECO:0000256" key="11">
    <source>
        <dbReference type="ARBA" id="ARBA00023098"/>
    </source>
</evidence>
<reference evidence="16" key="1">
    <citation type="submission" date="2023-08" db="EMBL/GenBank/DDBJ databases">
        <authorList>
            <person name="Audoor S."/>
            <person name="Bilcke G."/>
        </authorList>
    </citation>
    <scope>NUCLEOTIDE SEQUENCE</scope>
</reference>
<name>A0AAD2JJA6_9STRA</name>
<organism evidence="16 17">
    <name type="scientific">Cylindrotheca closterium</name>
    <dbReference type="NCBI Taxonomy" id="2856"/>
    <lineage>
        <taxon>Eukaryota</taxon>
        <taxon>Sar</taxon>
        <taxon>Stramenopiles</taxon>
        <taxon>Ochrophyta</taxon>
        <taxon>Bacillariophyta</taxon>
        <taxon>Bacillariophyceae</taxon>
        <taxon>Bacillariophycidae</taxon>
        <taxon>Bacillariales</taxon>
        <taxon>Bacillariaceae</taxon>
        <taxon>Cylindrotheca</taxon>
    </lineage>
</organism>
<dbReference type="Pfam" id="PF03982">
    <property type="entry name" value="DAGAT"/>
    <property type="match status" value="1"/>
</dbReference>
<dbReference type="GO" id="GO:0019432">
    <property type="term" value="P:triglyceride biosynthetic process"/>
    <property type="evidence" value="ECO:0007669"/>
    <property type="project" value="TreeGrafter"/>
</dbReference>
<comment type="caution">
    <text evidence="14">Lacks conserved residue(s) required for the propagation of feature annotation.</text>
</comment>
<accession>A0AAD2JJA6</accession>
<keyword evidence="13" id="KW-0012">Acyltransferase</keyword>
<dbReference type="PANTHER" id="PTHR12317:SF0">
    <property type="entry name" value="ACYLTRANSFERASE"/>
    <property type="match status" value="1"/>
</dbReference>
<protein>
    <recommendedName>
        <fullName evidence="14">Acyltransferase</fullName>
        <ecNumber evidence="14">2.3.1.-</ecNumber>
    </recommendedName>
</protein>
<gene>
    <name evidence="16" type="ORF">CYCCA115_LOCUS15455</name>
</gene>
<evidence type="ECO:0000256" key="2">
    <source>
        <dbReference type="ARBA" id="ARBA00004771"/>
    </source>
</evidence>
<dbReference type="SUPFAM" id="SSF69593">
    <property type="entry name" value="Glycerol-3-phosphate (1)-acyltransferase"/>
    <property type="match status" value="1"/>
</dbReference>
<dbReference type="EC" id="2.3.1.-" evidence="14"/>
<keyword evidence="7 14" id="KW-0812">Transmembrane</keyword>
<evidence type="ECO:0000256" key="6">
    <source>
        <dbReference type="ARBA" id="ARBA00022679"/>
    </source>
</evidence>
<keyword evidence="8" id="KW-0319">Glycerol metabolism</keyword>
<evidence type="ECO:0000256" key="3">
    <source>
        <dbReference type="ARBA" id="ARBA00005189"/>
    </source>
</evidence>
<dbReference type="CDD" id="cd07987">
    <property type="entry name" value="LPLAT_MGAT-like"/>
    <property type="match status" value="1"/>
</dbReference>
<comment type="similarity">
    <text evidence="4 14">Belongs to the diacylglycerol acyltransferase family.</text>
</comment>
<evidence type="ECO:0000256" key="7">
    <source>
        <dbReference type="ARBA" id="ARBA00022692"/>
    </source>
</evidence>
<evidence type="ECO:0000256" key="15">
    <source>
        <dbReference type="SAM" id="MobiDB-lite"/>
    </source>
</evidence>
<evidence type="ECO:0000256" key="1">
    <source>
        <dbReference type="ARBA" id="ARBA00004477"/>
    </source>
</evidence>
<comment type="pathway">
    <text evidence="2">Glycerolipid metabolism; triacylglycerol biosynthesis.</text>
</comment>
<feature type="transmembrane region" description="Helical" evidence="14">
    <location>
        <begin position="60"/>
        <end position="84"/>
    </location>
</feature>
<evidence type="ECO:0000256" key="4">
    <source>
        <dbReference type="ARBA" id="ARBA00005420"/>
    </source>
</evidence>
<proteinExistence type="inferred from homology"/>
<sequence>MPQSTTEQNQGKSKKEQTTKQEANDERTQKTSSTQESAPKAALHHDCITTLVATLNMPPYSILICMLIYGCLLYASIQWSWIYLRTLLLLYMLHAVLLDRTAQATTKPKWVQRLQPKCNKNVFFRLTAKYFSCKLHPTSQKLDPDQSYLFAYHPHGIIGMGASLALATDASGFSTTFPGIRRSGVTLNVAFRVPFFKDWLLMNGFCSASKPTLLSRLLSSESIVLVPGGAAEALHCKPKTMRLTIRNRKGFIKLALETKAAIVPCIGFGENDIFDTIYLGDEKSGAEKSWLNPRNFLWKLQRTLYKTFSFSTPLWTHPIPIPHPIDVVVGEPIHFSGKMDQHSIDECHAQYLKALQDLYDEHKAKYGYEHVPLELL</sequence>
<keyword evidence="17" id="KW-1185">Reference proteome</keyword>
<keyword evidence="10 14" id="KW-1133">Transmembrane helix</keyword>
<keyword evidence="6 14" id="KW-0808">Transferase</keyword>
<dbReference type="Proteomes" id="UP001295423">
    <property type="component" value="Unassembled WGS sequence"/>
</dbReference>
<comment type="pathway">
    <text evidence="3">Lipid metabolism.</text>
</comment>
<dbReference type="EMBL" id="CAKOGP040001870">
    <property type="protein sequence ID" value="CAJ1954863.1"/>
    <property type="molecule type" value="Genomic_DNA"/>
</dbReference>
<dbReference type="GO" id="GO:0006071">
    <property type="term" value="P:glycerol metabolic process"/>
    <property type="evidence" value="ECO:0007669"/>
    <property type="project" value="UniProtKB-KW"/>
</dbReference>
<evidence type="ECO:0000256" key="9">
    <source>
        <dbReference type="ARBA" id="ARBA00022824"/>
    </source>
</evidence>
<dbReference type="GO" id="GO:0004144">
    <property type="term" value="F:diacylglycerol O-acyltransferase activity"/>
    <property type="evidence" value="ECO:0007669"/>
    <property type="project" value="TreeGrafter"/>
</dbReference>
<evidence type="ECO:0000256" key="14">
    <source>
        <dbReference type="RuleBase" id="RU367023"/>
    </source>
</evidence>
<keyword evidence="5" id="KW-0444">Lipid biosynthesis</keyword>
<evidence type="ECO:0000256" key="10">
    <source>
        <dbReference type="ARBA" id="ARBA00022989"/>
    </source>
</evidence>
<evidence type="ECO:0000256" key="12">
    <source>
        <dbReference type="ARBA" id="ARBA00023136"/>
    </source>
</evidence>
<evidence type="ECO:0000313" key="16">
    <source>
        <dbReference type="EMBL" id="CAJ1954863.1"/>
    </source>
</evidence>
<feature type="compositionally biased region" description="Basic and acidic residues" evidence="15">
    <location>
        <begin position="13"/>
        <end position="29"/>
    </location>
</feature>
<comment type="subcellular location">
    <subcellularLocation>
        <location evidence="1 14">Endoplasmic reticulum membrane</location>
        <topology evidence="1 14">Multi-pass membrane protein</topology>
    </subcellularLocation>
</comment>
<dbReference type="InterPro" id="IPR007130">
    <property type="entry name" value="DAGAT"/>
</dbReference>
<dbReference type="PANTHER" id="PTHR12317">
    <property type="entry name" value="DIACYLGLYCEROL O-ACYLTRANSFERASE"/>
    <property type="match status" value="1"/>
</dbReference>
<keyword evidence="9 14" id="KW-0256">Endoplasmic reticulum</keyword>
<feature type="compositionally biased region" description="Polar residues" evidence="15">
    <location>
        <begin position="1"/>
        <end position="11"/>
    </location>
</feature>
<evidence type="ECO:0000313" key="17">
    <source>
        <dbReference type="Proteomes" id="UP001295423"/>
    </source>
</evidence>